<dbReference type="InterPro" id="IPR016166">
    <property type="entry name" value="FAD-bd_PCMH"/>
</dbReference>
<dbReference type="NCBIfam" id="NF008439">
    <property type="entry name" value="PRK11282.1"/>
    <property type="match status" value="1"/>
</dbReference>
<dbReference type="PROSITE" id="PS51387">
    <property type="entry name" value="FAD_PCMH"/>
    <property type="match status" value="1"/>
</dbReference>
<dbReference type="EMBL" id="LUUJ01000110">
    <property type="protein sequence ID" value="OAI12463.1"/>
    <property type="molecule type" value="Genomic_DNA"/>
</dbReference>
<feature type="domain" description="FAD-binding PCMH-type" evidence="3">
    <location>
        <begin position="1"/>
        <end position="172"/>
    </location>
</feature>
<dbReference type="GO" id="GO:0071949">
    <property type="term" value="F:FAD binding"/>
    <property type="evidence" value="ECO:0007669"/>
    <property type="project" value="InterPro"/>
</dbReference>
<dbReference type="InterPro" id="IPR016169">
    <property type="entry name" value="FAD-bd_PCMH_sub2"/>
</dbReference>
<dbReference type="RefSeq" id="WP_064042015.1">
    <property type="nucleotide sequence ID" value="NZ_LUUJ01000110.1"/>
</dbReference>
<name>A0A177N4Q0_9GAMM</name>
<dbReference type="SUPFAM" id="SSF56176">
    <property type="entry name" value="FAD-binding/transporter-associated domain-like"/>
    <property type="match status" value="1"/>
</dbReference>
<dbReference type="AlphaFoldDB" id="A0A177N4Q0"/>
<protein>
    <recommendedName>
        <fullName evidence="3">FAD-binding PCMH-type domain-containing protein</fullName>
    </recommendedName>
</protein>
<gene>
    <name evidence="4" type="ORF">A1507_02995</name>
</gene>
<dbReference type="Gene3D" id="3.30.465.10">
    <property type="match status" value="1"/>
</dbReference>
<accession>A0A177N4Q0</accession>
<dbReference type="SUPFAM" id="SSF55103">
    <property type="entry name" value="FAD-linked oxidases, C-terminal domain"/>
    <property type="match status" value="1"/>
</dbReference>
<proteinExistence type="predicted"/>
<dbReference type="InterPro" id="IPR016164">
    <property type="entry name" value="FAD-linked_Oxase-like_C"/>
</dbReference>
<reference evidence="4 5" key="1">
    <citation type="submission" date="2016-03" db="EMBL/GenBank/DDBJ databases">
        <authorList>
            <person name="Ploux O."/>
        </authorList>
    </citation>
    <scope>NUCLEOTIDE SEQUENCE [LARGE SCALE GENOMIC DNA]</scope>
    <source>
        <strain evidence="4 5">R-45378</strain>
    </source>
</reference>
<keyword evidence="1" id="KW-0285">Flavoprotein</keyword>
<keyword evidence="2" id="KW-0274">FAD</keyword>
<dbReference type="OrthoDB" id="9811557at2"/>
<dbReference type="GO" id="GO:0003824">
    <property type="term" value="F:catalytic activity"/>
    <property type="evidence" value="ECO:0007669"/>
    <property type="project" value="InterPro"/>
</dbReference>
<dbReference type="InterPro" id="IPR006094">
    <property type="entry name" value="Oxid_FAD_bind_N"/>
</dbReference>
<dbReference type="InterPro" id="IPR036318">
    <property type="entry name" value="FAD-bd_PCMH-like_sf"/>
</dbReference>
<evidence type="ECO:0000313" key="5">
    <source>
        <dbReference type="Proteomes" id="UP000077857"/>
    </source>
</evidence>
<dbReference type="PANTHER" id="PTHR11748:SF103">
    <property type="entry name" value="GLYCOLATE OXIDASE SUBUNIT GLCE"/>
    <property type="match status" value="1"/>
</dbReference>
<evidence type="ECO:0000259" key="3">
    <source>
        <dbReference type="PROSITE" id="PS51387"/>
    </source>
</evidence>
<dbReference type="Proteomes" id="UP000077857">
    <property type="component" value="Unassembled WGS sequence"/>
</dbReference>
<dbReference type="PANTHER" id="PTHR11748">
    <property type="entry name" value="D-LACTATE DEHYDROGENASE"/>
    <property type="match status" value="1"/>
</dbReference>
<sequence length="349" mass="36813">MAADLSAELREHIEQAAATRATLRIVGGNSKAFYSQPAADAETLAVAGHVGIVDYEPSELVITVRAGTRLAELEAVLAEHGQMLGFEPPHFGATASVGGTLACAFSGPRQPFAGSARDFVLGCKIVNGLGEELNFGGQVIKNVAGFDVSRLMVGARGSLGLLLQCSLRVLPRPETEATVAFPIAEPAAAIEFMNRLAGRPWPLSALAYEGVSVRARLSGAAAAVRAAAANIGGEFDLGGDLFWQDLREQRLPFFQRPGNLWRVTTAPAATQPELAGAWLIDWGGAQRWLKTAESADSVHRACAASAARATLFRGDGSPNRAPLTPELAALQQRVRDAFDPLGVFATYPD</sequence>
<comment type="caution">
    <text evidence="4">The sequence shown here is derived from an EMBL/GenBank/DDBJ whole genome shotgun (WGS) entry which is preliminary data.</text>
</comment>
<evidence type="ECO:0000313" key="4">
    <source>
        <dbReference type="EMBL" id="OAI12463.1"/>
    </source>
</evidence>
<dbReference type="Pfam" id="PF01565">
    <property type="entry name" value="FAD_binding_4"/>
    <property type="match status" value="1"/>
</dbReference>
<evidence type="ECO:0000256" key="1">
    <source>
        <dbReference type="ARBA" id="ARBA00022630"/>
    </source>
</evidence>
<organism evidence="4 5">
    <name type="scientific">Methylomonas koyamae</name>
    <dbReference type="NCBI Taxonomy" id="702114"/>
    <lineage>
        <taxon>Bacteria</taxon>
        <taxon>Pseudomonadati</taxon>
        <taxon>Pseudomonadota</taxon>
        <taxon>Gammaproteobacteria</taxon>
        <taxon>Methylococcales</taxon>
        <taxon>Methylococcaceae</taxon>
        <taxon>Methylomonas</taxon>
    </lineage>
</organism>
<evidence type="ECO:0000256" key="2">
    <source>
        <dbReference type="ARBA" id="ARBA00022827"/>
    </source>
</evidence>